<gene>
    <name evidence="1" type="ORF">SDC9_177905</name>
</gene>
<accession>A0A645H268</accession>
<dbReference type="EMBL" id="VSSQ01081547">
    <property type="protein sequence ID" value="MPN30434.1"/>
    <property type="molecule type" value="Genomic_DNA"/>
</dbReference>
<name>A0A645H268_9ZZZZ</name>
<evidence type="ECO:0000313" key="1">
    <source>
        <dbReference type="EMBL" id="MPN30434.1"/>
    </source>
</evidence>
<protein>
    <submittedName>
        <fullName evidence="1">Uncharacterized protein</fullName>
    </submittedName>
</protein>
<comment type="caution">
    <text evidence="1">The sequence shown here is derived from an EMBL/GenBank/DDBJ whole genome shotgun (WGS) entry which is preliminary data.</text>
</comment>
<organism evidence="1">
    <name type="scientific">bioreactor metagenome</name>
    <dbReference type="NCBI Taxonomy" id="1076179"/>
    <lineage>
        <taxon>unclassified sequences</taxon>
        <taxon>metagenomes</taxon>
        <taxon>ecological metagenomes</taxon>
    </lineage>
</organism>
<dbReference type="AlphaFoldDB" id="A0A645H268"/>
<sequence>MAFGGDGVDAHLAVHLLGVFLHDDGVRTQRHGRAREDACRRARLQWLAHMTCGNTLADRQQRARLRHVGAAHGVAVHRRVVERRHLQCRDGIAPQHAAVGIPGVHGLGRVKPHGLCEHGREGIVERHEVLR</sequence>
<reference evidence="1" key="1">
    <citation type="submission" date="2019-08" db="EMBL/GenBank/DDBJ databases">
        <authorList>
            <person name="Kucharzyk K."/>
            <person name="Murdoch R.W."/>
            <person name="Higgins S."/>
            <person name="Loffler F."/>
        </authorList>
    </citation>
    <scope>NUCLEOTIDE SEQUENCE</scope>
</reference>
<proteinExistence type="predicted"/>